<keyword evidence="7" id="KW-0413">Isomerase</keyword>
<evidence type="ECO:0000259" key="5">
    <source>
        <dbReference type="Pfam" id="PF20511"/>
    </source>
</evidence>
<dbReference type="InterPro" id="IPR049071">
    <property type="entry name" value="MPI_cupin_dom"/>
</dbReference>
<dbReference type="Pfam" id="PF21621">
    <property type="entry name" value="MPI_cupin_dom"/>
    <property type="match status" value="1"/>
</dbReference>
<dbReference type="PANTHER" id="PTHR42742">
    <property type="entry name" value="TRANSCRIPTIONAL REPRESSOR MPRA"/>
    <property type="match status" value="1"/>
</dbReference>
<dbReference type="PANTHER" id="PTHR42742:SF3">
    <property type="entry name" value="FRUCTOKINASE"/>
    <property type="match status" value="1"/>
</dbReference>
<gene>
    <name evidence="7" type="ORF">HQ43_03975</name>
</gene>
<keyword evidence="1" id="KW-0479">Metal-binding</keyword>
<evidence type="ECO:0000256" key="2">
    <source>
        <dbReference type="ARBA" id="ARBA00022833"/>
    </source>
</evidence>
<evidence type="ECO:0000256" key="4">
    <source>
        <dbReference type="ARBA" id="ARBA00030762"/>
    </source>
</evidence>
<feature type="domain" description="Phosphomannose isomerase type I catalytic" evidence="5">
    <location>
        <begin position="15"/>
        <end position="117"/>
    </location>
</feature>
<dbReference type="Proteomes" id="UP000030101">
    <property type="component" value="Unassembled WGS sequence"/>
</dbReference>
<evidence type="ECO:0000313" key="8">
    <source>
        <dbReference type="Proteomes" id="UP000030101"/>
    </source>
</evidence>
<dbReference type="InterPro" id="IPR011051">
    <property type="entry name" value="RmlC_Cupin_sf"/>
</dbReference>
<dbReference type="Pfam" id="PF20511">
    <property type="entry name" value="PMI_typeI_cat"/>
    <property type="match status" value="1"/>
</dbReference>
<dbReference type="EMBL" id="JQZV01000008">
    <property type="protein sequence ID" value="KGN92664.1"/>
    <property type="molecule type" value="Genomic_DNA"/>
</dbReference>
<evidence type="ECO:0000313" key="7">
    <source>
        <dbReference type="EMBL" id="KGN92664.1"/>
    </source>
</evidence>
<dbReference type="GO" id="GO:0016853">
    <property type="term" value="F:isomerase activity"/>
    <property type="evidence" value="ECO:0007669"/>
    <property type="project" value="UniProtKB-KW"/>
</dbReference>
<dbReference type="InterPro" id="IPR051804">
    <property type="entry name" value="Carb_Metab_Reg_Kinase/Isom"/>
</dbReference>
<dbReference type="PIRSF" id="PIRSF036894">
    <property type="entry name" value="PMI_Firm_short"/>
    <property type="match status" value="1"/>
</dbReference>
<dbReference type="SUPFAM" id="SSF51182">
    <property type="entry name" value="RmlC-like cupins"/>
    <property type="match status" value="1"/>
</dbReference>
<comment type="caution">
    <text evidence="7">The sequence shown here is derived from an EMBL/GenBank/DDBJ whole genome shotgun (WGS) entry which is preliminary data.</text>
</comment>
<sequence length="341" mass="38026">MNNNKLYPLTFVPILKEIIWGGHRLEPFKGLPSSEKKIGESWEISLIPGSISVVAEGSLKGRLLSDLISEYGSELLGRQVYERYGDNFPLLIKYIDAAADLSIQVHPNDEIAQQRHHSFGKTEMWYVVDAAPDATLKTGFREKISETEFVVRSEDGTIADALASYRVNKGDLFFLPAGRVHAICSGCLVAEIQQNSNITYRIYDYKRKDADGNERELHTELAKDVIDYSVSSDYRTQYDMSPALSEHRQVVESPYFITSIVQLRGEEIHISLAERDSFTVCMVVEGDVELEADGQKCSYKMGSTILVPASCHALTLRSKAGARVMECFVPGVARGLTEPSC</sequence>
<evidence type="ECO:0000259" key="6">
    <source>
        <dbReference type="Pfam" id="PF21621"/>
    </source>
</evidence>
<name>A0ABR4XLA3_9PORP</name>
<proteinExistence type="predicted"/>
<reference evidence="7 8" key="1">
    <citation type="submission" date="2014-08" db="EMBL/GenBank/DDBJ databases">
        <title>Porphyromonas canoris strain:OH2762 Genome sequencing.</title>
        <authorList>
            <person name="Wallis C."/>
            <person name="Deusch O."/>
            <person name="O'Flynn C."/>
            <person name="Davis I."/>
            <person name="Jospin G."/>
            <person name="Darling A.E."/>
            <person name="Coil D.A."/>
            <person name="Alexiev A."/>
            <person name="Horsfall A."/>
            <person name="Kirkwood N."/>
            <person name="Harris S."/>
            <person name="Eisen J.A."/>
        </authorList>
    </citation>
    <scope>NUCLEOTIDE SEQUENCE [LARGE SCALE GENOMIC DNA]</scope>
    <source>
        <strain evidence="8">COT-108 OH2762</strain>
    </source>
</reference>
<keyword evidence="8" id="KW-1185">Reference proteome</keyword>
<dbReference type="CDD" id="cd07010">
    <property type="entry name" value="cupin_PMI_type_I_N_bac"/>
    <property type="match status" value="1"/>
</dbReference>
<accession>A0ABR4XLA3</accession>
<evidence type="ECO:0000256" key="3">
    <source>
        <dbReference type="ARBA" id="ARBA00029741"/>
    </source>
</evidence>
<dbReference type="InterPro" id="IPR014628">
    <property type="entry name" value="Man6P_isomerase_Firm_short"/>
</dbReference>
<keyword evidence="2" id="KW-0862">Zinc</keyword>
<protein>
    <recommendedName>
        <fullName evidence="3">Phosphohexomutase</fullName>
    </recommendedName>
    <alternativeName>
        <fullName evidence="4">Phosphomannose isomerase</fullName>
    </alternativeName>
</protein>
<dbReference type="RefSeq" id="WP_036789918.1">
    <property type="nucleotide sequence ID" value="NZ_JQZV01000008.1"/>
</dbReference>
<dbReference type="InterPro" id="IPR014710">
    <property type="entry name" value="RmlC-like_jellyroll"/>
</dbReference>
<evidence type="ECO:0000256" key="1">
    <source>
        <dbReference type="ARBA" id="ARBA00022723"/>
    </source>
</evidence>
<organism evidence="7 8">
    <name type="scientific">Porphyromonas canoris</name>
    <dbReference type="NCBI Taxonomy" id="36875"/>
    <lineage>
        <taxon>Bacteria</taxon>
        <taxon>Pseudomonadati</taxon>
        <taxon>Bacteroidota</taxon>
        <taxon>Bacteroidia</taxon>
        <taxon>Bacteroidales</taxon>
        <taxon>Porphyromonadaceae</taxon>
        <taxon>Porphyromonas</taxon>
    </lineage>
</organism>
<feature type="domain" description="Mannose-6-phosphate isomerase cupin" evidence="6">
    <location>
        <begin position="250"/>
        <end position="319"/>
    </location>
</feature>
<dbReference type="Gene3D" id="2.60.120.10">
    <property type="entry name" value="Jelly Rolls"/>
    <property type="match status" value="2"/>
</dbReference>
<dbReference type="InterPro" id="IPR046457">
    <property type="entry name" value="PMI_typeI_cat"/>
</dbReference>